<feature type="chain" id="PRO_5027023352" description="Sushi domain-containing protein" evidence="9">
    <location>
        <begin position="24"/>
        <end position="520"/>
    </location>
</feature>
<comment type="subunit">
    <text evidence="3">Homotrimer.</text>
</comment>
<dbReference type="SMART" id="SM00607">
    <property type="entry name" value="FTP"/>
    <property type="match status" value="1"/>
</dbReference>
<sequence>MNHSKSFSLFSIFSVFYVISVDSASIDNVCDADDVNCLHSAIYKTGETIYGKCYRDTTLRRLQRVRFLTCLKECVRTSNCSNVCYRRNWKLCDINSDPLSENNVVEEHGCLSSNIDTWSKTLGGRCIWHKCKEGYKCVPNGDTTSCVLSHCIGYPKVYNAVLKEPFGMSRDLGYGMMYGCSGGLKMTGKPFAVCQMTGKWKTLFLCGEGSLLSHQKPASQSTLTQLQLSPEEGVDGIKTAGNMFHTLEESEPYWQVDLLNEYTIYKVVSTNRIDCCGERLKKMKVQVIRRLDASLIALCGTFNGPAADAQVIEIRCRSLLQGQIVKLTSINDKRRDYFHLNDVCDADDVNCLNPAINKTGETIYGKCYRDTTLRRLQRVSFLTCLKECARTSNCSNVCYRRSWQLCDLNSVISENNVVEEHGCLSSNIDTWSTTQGGRCIGHKCKEGYKCVPNGDTTSCVLSHCIGYPKVYNAVLKEPFGMSRDLGYGMMYGCSGELKMTGKPFAVCQMTGKWKTLFRCG</sequence>
<dbReference type="InterPro" id="IPR006585">
    <property type="entry name" value="FTP1"/>
</dbReference>
<evidence type="ECO:0000256" key="7">
    <source>
        <dbReference type="ARBA" id="ARBA00023157"/>
    </source>
</evidence>
<keyword evidence="4" id="KW-0479">Metal-binding</keyword>
<keyword evidence="6" id="KW-0106">Calcium</keyword>
<comment type="similarity">
    <text evidence="2">Belongs to the fucolectin family.</text>
</comment>
<dbReference type="InterPro" id="IPR035976">
    <property type="entry name" value="Sushi/SCR/CCP_sf"/>
</dbReference>
<evidence type="ECO:0000313" key="12">
    <source>
        <dbReference type="Proteomes" id="UP000507470"/>
    </source>
</evidence>
<evidence type="ECO:0000256" key="6">
    <source>
        <dbReference type="ARBA" id="ARBA00022837"/>
    </source>
</evidence>
<dbReference type="SUPFAM" id="SSF49785">
    <property type="entry name" value="Galactose-binding domain-like"/>
    <property type="match status" value="1"/>
</dbReference>
<dbReference type="InterPro" id="IPR008979">
    <property type="entry name" value="Galactose-bd-like_sf"/>
</dbReference>
<feature type="signal peptide" evidence="9">
    <location>
        <begin position="1"/>
        <end position="23"/>
    </location>
</feature>
<evidence type="ECO:0000313" key="11">
    <source>
        <dbReference type="EMBL" id="CAC5414778.1"/>
    </source>
</evidence>
<evidence type="ECO:0000256" key="4">
    <source>
        <dbReference type="ARBA" id="ARBA00022723"/>
    </source>
</evidence>
<dbReference type="AlphaFoldDB" id="A0A6J8E3Y4"/>
<dbReference type="PROSITE" id="PS50923">
    <property type="entry name" value="SUSHI"/>
    <property type="match status" value="2"/>
</dbReference>
<evidence type="ECO:0000256" key="5">
    <source>
        <dbReference type="ARBA" id="ARBA00022734"/>
    </source>
</evidence>
<comment type="caution">
    <text evidence="8">Lacks conserved residue(s) required for the propagation of feature annotation.</text>
</comment>
<dbReference type="InterPro" id="IPR000436">
    <property type="entry name" value="Sushi_SCR_CCP_dom"/>
</dbReference>
<gene>
    <name evidence="11" type="ORF">MCOR_47525</name>
</gene>
<dbReference type="OrthoDB" id="6128162at2759"/>
<dbReference type="EMBL" id="CACVKT020008353">
    <property type="protein sequence ID" value="CAC5414778.1"/>
    <property type="molecule type" value="Genomic_DNA"/>
</dbReference>
<evidence type="ECO:0000256" key="3">
    <source>
        <dbReference type="ARBA" id="ARBA00011233"/>
    </source>
</evidence>
<dbReference type="InterPro" id="IPR051941">
    <property type="entry name" value="BG_Antigen-Binding_Lectin"/>
</dbReference>
<keyword evidence="5" id="KW-0430">Lectin</keyword>
<dbReference type="SUPFAM" id="SSF57535">
    <property type="entry name" value="Complement control module/SCR domain"/>
    <property type="match status" value="1"/>
</dbReference>
<reference evidence="11 12" key="1">
    <citation type="submission" date="2020-06" db="EMBL/GenBank/DDBJ databases">
        <authorList>
            <person name="Li R."/>
            <person name="Bekaert M."/>
        </authorList>
    </citation>
    <scope>NUCLEOTIDE SEQUENCE [LARGE SCALE GENOMIC DNA]</scope>
    <source>
        <strain evidence="12">wild</strain>
    </source>
</reference>
<comment type="function">
    <text evidence="1">Acts as a defensive agent. Recognizes blood group fucosylated oligosaccharides including A, B, H and Lewis B-type antigens. Does not recognize Lewis A antigen and has low affinity for monovalent haptens.</text>
</comment>
<dbReference type="GO" id="GO:0010185">
    <property type="term" value="P:regulation of cellular defense response"/>
    <property type="evidence" value="ECO:0007669"/>
    <property type="project" value="UniProtKB-ARBA"/>
</dbReference>
<feature type="disulfide bond" evidence="8">
    <location>
        <begin position="464"/>
        <end position="507"/>
    </location>
</feature>
<dbReference type="GO" id="GO:0046872">
    <property type="term" value="F:metal ion binding"/>
    <property type="evidence" value="ECO:0007669"/>
    <property type="project" value="UniProtKB-KW"/>
</dbReference>
<organism evidence="11 12">
    <name type="scientific">Mytilus coruscus</name>
    <name type="common">Sea mussel</name>
    <dbReference type="NCBI Taxonomy" id="42192"/>
    <lineage>
        <taxon>Eukaryota</taxon>
        <taxon>Metazoa</taxon>
        <taxon>Spiralia</taxon>
        <taxon>Lophotrochozoa</taxon>
        <taxon>Mollusca</taxon>
        <taxon>Bivalvia</taxon>
        <taxon>Autobranchia</taxon>
        <taxon>Pteriomorphia</taxon>
        <taxon>Mytilida</taxon>
        <taxon>Mytiloidea</taxon>
        <taxon>Mytilidae</taxon>
        <taxon>Mytilinae</taxon>
        <taxon>Mytilus</taxon>
    </lineage>
</organism>
<accession>A0A6J8E3Y4</accession>
<dbReference type="GO" id="GO:0001868">
    <property type="term" value="P:regulation of complement activation, lectin pathway"/>
    <property type="evidence" value="ECO:0007669"/>
    <property type="project" value="UniProtKB-ARBA"/>
</dbReference>
<dbReference type="Gene3D" id="2.60.120.260">
    <property type="entry name" value="Galactose-binding domain-like"/>
    <property type="match status" value="1"/>
</dbReference>
<dbReference type="PANTHER" id="PTHR45713:SF15">
    <property type="entry name" value="F5_8 TYPE C DOMAIN-CONTAINING PROTEIN"/>
    <property type="match status" value="1"/>
</dbReference>
<feature type="disulfide bond" evidence="8">
    <location>
        <begin position="151"/>
        <end position="194"/>
    </location>
</feature>
<evidence type="ECO:0000256" key="1">
    <source>
        <dbReference type="ARBA" id="ARBA00002219"/>
    </source>
</evidence>
<protein>
    <recommendedName>
        <fullName evidence="10">Sushi domain-containing protein</fullName>
    </recommendedName>
</protein>
<keyword evidence="12" id="KW-1185">Reference proteome</keyword>
<name>A0A6J8E3Y4_MYTCO</name>
<feature type="domain" description="Sushi" evidence="10">
    <location>
        <begin position="462"/>
        <end position="520"/>
    </location>
</feature>
<evidence type="ECO:0000256" key="9">
    <source>
        <dbReference type="SAM" id="SignalP"/>
    </source>
</evidence>
<evidence type="ECO:0000259" key="10">
    <source>
        <dbReference type="PROSITE" id="PS50923"/>
    </source>
</evidence>
<keyword evidence="7 8" id="KW-1015">Disulfide bond</keyword>
<keyword evidence="9" id="KW-0732">Signal</keyword>
<feature type="domain" description="Sushi" evidence="10">
    <location>
        <begin position="149"/>
        <end position="208"/>
    </location>
</feature>
<proteinExistence type="inferred from homology"/>
<evidence type="ECO:0000256" key="2">
    <source>
        <dbReference type="ARBA" id="ARBA00010147"/>
    </source>
</evidence>
<dbReference type="GO" id="GO:0042806">
    <property type="term" value="F:fucose binding"/>
    <property type="evidence" value="ECO:0007669"/>
    <property type="project" value="UniProtKB-ARBA"/>
</dbReference>
<evidence type="ECO:0000256" key="8">
    <source>
        <dbReference type="PROSITE-ProRule" id="PRU00302"/>
    </source>
</evidence>
<keyword evidence="8" id="KW-0768">Sushi</keyword>
<dbReference type="PANTHER" id="PTHR45713">
    <property type="entry name" value="FTP DOMAIN-CONTAINING PROTEIN"/>
    <property type="match status" value="1"/>
</dbReference>
<dbReference type="Pfam" id="PF22633">
    <property type="entry name" value="F5_F8_type_C_2"/>
    <property type="match status" value="1"/>
</dbReference>
<dbReference type="Proteomes" id="UP000507470">
    <property type="component" value="Unassembled WGS sequence"/>
</dbReference>